<dbReference type="OrthoDB" id="447953at2759"/>
<feature type="compositionally biased region" description="Basic and acidic residues" evidence="8">
    <location>
        <begin position="1232"/>
        <end position="1250"/>
    </location>
</feature>
<dbReference type="GO" id="GO:0000422">
    <property type="term" value="P:autophagy of mitochondrion"/>
    <property type="evidence" value="ECO:0007669"/>
    <property type="project" value="TreeGrafter"/>
</dbReference>
<dbReference type="GO" id="GO:0061709">
    <property type="term" value="P:reticulophagy"/>
    <property type="evidence" value="ECO:0007669"/>
    <property type="project" value="TreeGrafter"/>
</dbReference>
<evidence type="ECO:0000256" key="3">
    <source>
        <dbReference type="ARBA" id="ARBA00022927"/>
    </source>
</evidence>
<dbReference type="eggNOG" id="ENOG502QVZE">
    <property type="taxonomic scope" value="Eukaryota"/>
</dbReference>
<accession>G4TK74</accession>
<evidence type="ECO:0000256" key="4">
    <source>
        <dbReference type="ARBA" id="ARBA00023006"/>
    </source>
</evidence>
<dbReference type="InterPro" id="IPR045326">
    <property type="entry name" value="ATG17-like_dom"/>
</dbReference>
<dbReference type="HOGENOM" id="CLU_004046_0_0_1"/>
<feature type="coiled-coil region" evidence="7">
    <location>
        <begin position="792"/>
        <end position="819"/>
    </location>
</feature>
<keyword evidence="6" id="KW-0926">Vacuole</keyword>
<comment type="caution">
    <text evidence="11">The sequence shown here is derived from an EMBL/GenBank/DDBJ whole genome shotgun (WGS) entry which is preliminary data.</text>
</comment>
<feature type="compositionally biased region" description="Polar residues" evidence="8">
    <location>
        <begin position="1489"/>
        <end position="1505"/>
    </location>
</feature>
<dbReference type="PANTHER" id="PTHR13222">
    <property type="entry name" value="RB1-INDUCIBLE COILED-COIL"/>
    <property type="match status" value="1"/>
</dbReference>
<keyword evidence="12" id="KW-1185">Reference proteome</keyword>
<feature type="region of interest" description="Disordered" evidence="8">
    <location>
        <begin position="501"/>
        <end position="521"/>
    </location>
</feature>
<protein>
    <recommendedName>
        <fullName evidence="6">Autophagy-related protein 11</fullName>
    </recommendedName>
</protein>
<feature type="region of interest" description="Disordered" evidence="8">
    <location>
        <begin position="841"/>
        <end position="861"/>
    </location>
</feature>
<feature type="compositionally biased region" description="Polar residues" evidence="8">
    <location>
        <begin position="1335"/>
        <end position="1370"/>
    </location>
</feature>
<dbReference type="InterPro" id="IPR019460">
    <property type="entry name" value="Atg11_C"/>
</dbReference>
<feature type="domain" description="Autophagy protein ATG17-like" evidence="9">
    <location>
        <begin position="102"/>
        <end position="449"/>
    </location>
</feature>
<evidence type="ECO:0000256" key="8">
    <source>
        <dbReference type="SAM" id="MobiDB-lite"/>
    </source>
</evidence>
<evidence type="ECO:0000259" key="10">
    <source>
        <dbReference type="Pfam" id="PF10377"/>
    </source>
</evidence>
<dbReference type="OMA" id="GLRWYLI"/>
<organism evidence="11 12">
    <name type="scientific">Serendipita indica (strain DSM 11827)</name>
    <name type="common">Root endophyte fungus</name>
    <name type="synonym">Piriformospora indica</name>
    <dbReference type="NCBI Taxonomy" id="1109443"/>
    <lineage>
        <taxon>Eukaryota</taxon>
        <taxon>Fungi</taxon>
        <taxon>Dikarya</taxon>
        <taxon>Basidiomycota</taxon>
        <taxon>Agaricomycotina</taxon>
        <taxon>Agaricomycetes</taxon>
        <taxon>Sebacinales</taxon>
        <taxon>Serendipitaceae</taxon>
        <taxon>Serendipita</taxon>
    </lineage>
</organism>
<dbReference type="GO" id="GO:0034045">
    <property type="term" value="C:phagophore assembly site membrane"/>
    <property type="evidence" value="ECO:0007669"/>
    <property type="project" value="UniProtKB-SubCell"/>
</dbReference>
<evidence type="ECO:0000313" key="12">
    <source>
        <dbReference type="Proteomes" id="UP000007148"/>
    </source>
</evidence>
<dbReference type="GO" id="GO:0015031">
    <property type="term" value="P:protein transport"/>
    <property type="evidence" value="ECO:0007669"/>
    <property type="project" value="UniProtKB-KW"/>
</dbReference>
<feature type="domain" description="Autophagy-related protein 11 C-terminal" evidence="10">
    <location>
        <begin position="990"/>
        <end position="1104"/>
    </location>
</feature>
<dbReference type="GO" id="GO:0019901">
    <property type="term" value="F:protein kinase binding"/>
    <property type="evidence" value="ECO:0007669"/>
    <property type="project" value="TreeGrafter"/>
</dbReference>
<feature type="region of interest" description="Disordered" evidence="8">
    <location>
        <begin position="1116"/>
        <end position="1386"/>
    </location>
</feature>
<feature type="region of interest" description="Disordered" evidence="8">
    <location>
        <begin position="1487"/>
        <end position="1529"/>
    </location>
</feature>
<evidence type="ECO:0000256" key="5">
    <source>
        <dbReference type="ARBA" id="ARBA00023054"/>
    </source>
</evidence>
<keyword evidence="5 7" id="KW-0175">Coiled coil</keyword>
<dbReference type="STRING" id="1109443.G4TK74"/>
<dbReference type="GO" id="GO:0060090">
    <property type="term" value="F:molecular adaptor activity"/>
    <property type="evidence" value="ECO:0007669"/>
    <property type="project" value="TreeGrafter"/>
</dbReference>
<dbReference type="GO" id="GO:0034727">
    <property type="term" value="P:piecemeal microautophagy of the nucleus"/>
    <property type="evidence" value="ECO:0007669"/>
    <property type="project" value="TreeGrafter"/>
</dbReference>
<dbReference type="PANTHER" id="PTHR13222:SF1">
    <property type="entry name" value="RB1-INDUCIBLE COILED-COIL PROTEIN 1"/>
    <property type="match status" value="1"/>
</dbReference>
<keyword evidence="4 6" id="KW-0072">Autophagy</keyword>
<feature type="compositionally biased region" description="Low complexity" evidence="8">
    <location>
        <begin position="1260"/>
        <end position="1271"/>
    </location>
</feature>
<comment type="subcellular location">
    <subcellularLocation>
        <location evidence="6">Preautophagosomal structure membrane</location>
        <topology evidence="6">Peripheral membrane protein</topology>
    </subcellularLocation>
    <subcellularLocation>
        <location evidence="6">Vacuole membrane</location>
        <topology evidence="6">Peripheral membrane protein</topology>
    </subcellularLocation>
    <text evidence="6">During pexophagy, accumulates in the vacuolar membrane region, where the peroxisomes contact the vacuole.</text>
</comment>
<dbReference type="GO" id="GO:1903599">
    <property type="term" value="P:positive regulation of autophagy of mitochondrion"/>
    <property type="evidence" value="ECO:0007669"/>
    <property type="project" value="UniProtKB-UniRule"/>
</dbReference>
<feature type="compositionally biased region" description="Basic and acidic residues" evidence="8">
    <location>
        <begin position="1506"/>
        <end position="1529"/>
    </location>
</feature>
<dbReference type="GO" id="GO:0000045">
    <property type="term" value="P:autophagosome assembly"/>
    <property type="evidence" value="ECO:0007669"/>
    <property type="project" value="UniProtKB-UniRule"/>
</dbReference>
<evidence type="ECO:0000256" key="7">
    <source>
        <dbReference type="SAM" id="Coils"/>
    </source>
</evidence>
<dbReference type="EMBL" id="CAFZ01000132">
    <property type="protein sequence ID" value="CCA71717.1"/>
    <property type="molecule type" value="Genomic_DNA"/>
</dbReference>
<name>G4TK74_SERID</name>
<feature type="compositionally biased region" description="Polar residues" evidence="8">
    <location>
        <begin position="1282"/>
        <end position="1293"/>
    </location>
</feature>
<feature type="region of interest" description="Disordered" evidence="8">
    <location>
        <begin position="198"/>
        <end position="219"/>
    </location>
</feature>
<evidence type="ECO:0000256" key="2">
    <source>
        <dbReference type="ARBA" id="ARBA00022448"/>
    </source>
</evidence>
<dbReference type="InParanoid" id="G4TK74"/>
<feature type="coiled-coil region" evidence="7">
    <location>
        <begin position="714"/>
        <end position="762"/>
    </location>
</feature>
<feature type="compositionally biased region" description="Low complexity" evidence="8">
    <location>
        <begin position="1171"/>
        <end position="1184"/>
    </location>
</feature>
<dbReference type="GO" id="GO:1990316">
    <property type="term" value="C:Atg1/ULK1 kinase complex"/>
    <property type="evidence" value="ECO:0007669"/>
    <property type="project" value="TreeGrafter"/>
</dbReference>
<gene>
    <name evidence="11" type="ORF">PIIN_05652</name>
</gene>
<evidence type="ECO:0000256" key="6">
    <source>
        <dbReference type="RuleBase" id="RU367075"/>
    </source>
</evidence>
<keyword evidence="3 6" id="KW-0653">Protein transport</keyword>
<feature type="region of interest" description="Disordered" evidence="8">
    <location>
        <begin position="941"/>
        <end position="970"/>
    </location>
</feature>
<sequence>MIDLLEPRVYTSGSQRKPATLRPLLASLTSVDPNSMIMFLSDGQQLREDNLRELSGAQDQTIFVFNRDYLDLDIEEVMGTLGIREGDGLIPSDSLQEDSISSLHTSQILQDQSQRAQRHQSYISALFQQIHSQHEALAIASSNLDMHIFTLNEAWIALKESIGSGLDTQAKLLEGIDYDLDAISQLAVHPSFLAVAATKPGAPPTTPSKEKEADTGGPKSKMLGEYVSRAKMKVVVDSCRKIHPHGQISKCSNTMDDLAKGSNDVRASINTDSAVSEASLSTKRAMDEVERLGVILNAWSDLDGEGTQEQTDAVLKGRLITQASGLLMTYFAEIKAIDHRVREEVVLIGEIKNRHTRQLLTTLRQISTLQSAIFALPSTLSALESDIRVKGGFSHLQRLHGMAFAYGASVIEVVRRREFGKFFMQRAQAMAEIMAKFSSSERKRRQVYRGESLSLLPFATQGMDMPAPSLEISTMGVEEVPYDISREDVDALLETMRQIEREHDPLPPGTSTSGSGPHHPIRATREALEKLLARMDSLEADFDKIAEKSILSNARLSYYKRRSINEATAYNEAFEQLRELQDQKQATEQKFSVERANLQNRIRELEVERQQLNSQLPNLETTIEHLQALLQQARNNVEQTHARYEEARARSETYEQDLLQRNSELGKLLDKLAEDEHAQQALQMENLSMAETIKAYGEQLERSNTTNGAHLERIAAMEEDIVSLSEENKVLIQRDEENRRQIDELERQLSEARRAGDEAQSALKDAVRDRDRLLRDHRVEADGDRAVLEHRFAQTRSELDSSRQQVTALQQKLTAVNTQLSSFQSQNSILHKDLSSLREELQRTGRELAASSQSENQAHQKENALRAELTFANNALVQLEGKMERNERILAQVFDVAIAFRNSHAKALAQAQTMLRPIAARASTGPNGLASIADSTFLTPTGQIDVGSPRQGSIVPPQERPASPTPVDPSEPNTALDILREFDLDAFAETIAKTGMTIRKWQKQCKEYRDRARGKISFRNFQRGDLALFLPTRNSVARPWAAFNMSFPHYFLNATGHIAEQLKTREWIVARITSISERVVDSKDPTSNPYGLGNGVKYFMLEVEDWTLNTPSSVIRPKVSKSASTPHKPMGQVESWRDSTILSQSPPQALPSLFSLQSKQDADPDIAEGISPATARPRAATASSIGAGPSSLSRLLAQATKDPSPSENKIVQPSPPSPQKPPVEAKPGVGSLKEETEVRVLDVPKPEPKLEPMPNPKPESVSSVHSSAPAPTVELPVATPSVDKQASTTSSSVEARPAQPPIISPQFRMSPKDSPRPSPRQRPASLHIASGSPLAITSNVNVKGSIPGSTNDPNRRNASVRSSMSSTRPTSLFKRPPFALASSPSKPVVMTPAVTDVITPSVDSTSPFRVSSESLERSLIQETPSPADSVTEGMNSMLLGHNRFRTTSTITPATSALTQTARSNQPVPSSPLASVISSWTGWRKRRNDSIGTITGSDAHMSASQTARDRRLGASESDAERLLRKYNPRE</sequence>
<evidence type="ECO:0000256" key="1">
    <source>
        <dbReference type="ARBA" id="ARBA00009729"/>
    </source>
</evidence>
<comment type="function">
    <text evidence="6">Involved in cytoplasm to vacuole transport (Cvt), pexophagy, mitophagy and nucleophagy. Recruits mitochondria for their selective degradation via autophagy (mitophagy) during starvation. Works as scaffold proteins that recruit ATG proteins to the pre-autophagosome (PAS), the site of vesicle/autophagosome formation. Required for the Cvt vesicles completion.</text>
</comment>
<dbReference type="InterPro" id="IPR040040">
    <property type="entry name" value="ATG11"/>
</dbReference>
<comment type="subunit">
    <text evidence="6">Homodimer.</text>
</comment>
<dbReference type="Pfam" id="PF04108">
    <property type="entry name" value="ATG17_like"/>
    <property type="match status" value="1"/>
</dbReference>
<dbReference type="GO" id="GO:0005774">
    <property type="term" value="C:vacuolar membrane"/>
    <property type="evidence" value="ECO:0007669"/>
    <property type="project" value="UniProtKB-SubCell"/>
</dbReference>
<evidence type="ECO:0000259" key="9">
    <source>
        <dbReference type="Pfam" id="PF04108"/>
    </source>
</evidence>
<keyword evidence="2 6" id="KW-0813">Transport</keyword>
<dbReference type="GO" id="GO:0034517">
    <property type="term" value="P:ribophagy"/>
    <property type="evidence" value="ECO:0007669"/>
    <property type="project" value="TreeGrafter"/>
</dbReference>
<keyword evidence="6" id="KW-0472">Membrane</keyword>
<dbReference type="Pfam" id="PF10377">
    <property type="entry name" value="ATG11"/>
    <property type="match status" value="1"/>
</dbReference>
<proteinExistence type="inferred from homology"/>
<evidence type="ECO:0000313" key="11">
    <source>
        <dbReference type="EMBL" id="CCA71717.1"/>
    </source>
</evidence>
<comment type="similarity">
    <text evidence="1 6">Belongs to the ATG11 family.</text>
</comment>
<reference evidence="11 12" key="1">
    <citation type="journal article" date="2011" name="PLoS Pathog.">
        <title>Endophytic Life Strategies Decoded by Genome and Transcriptome Analyses of the Mutualistic Root Symbiont Piriformospora indica.</title>
        <authorList>
            <person name="Zuccaro A."/>
            <person name="Lahrmann U."/>
            <person name="Guldener U."/>
            <person name="Langen G."/>
            <person name="Pfiffi S."/>
            <person name="Biedenkopf D."/>
            <person name="Wong P."/>
            <person name="Samans B."/>
            <person name="Grimm C."/>
            <person name="Basiewicz M."/>
            <person name="Murat C."/>
            <person name="Martin F."/>
            <person name="Kogel K.H."/>
        </authorList>
    </citation>
    <scope>NUCLEOTIDE SEQUENCE [LARGE SCALE GENOMIC DNA]</scope>
    <source>
        <strain evidence="11 12">DSM 11827</strain>
    </source>
</reference>
<feature type="compositionally biased region" description="Polar residues" evidence="8">
    <location>
        <begin position="1138"/>
        <end position="1147"/>
    </location>
</feature>
<dbReference type="Proteomes" id="UP000007148">
    <property type="component" value="Unassembled WGS sequence"/>
</dbReference>